<dbReference type="AlphaFoldDB" id="A0A0C3EC93"/>
<reference evidence="2 3" key="1">
    <citation type="submission" date="2015-01" db="EMBL/GenBank/DDBJ databases">
        <title>Draft genome of Vibrio mytili type strain CAIM 528.</title>
        <authorList>
            <person name="Gonzalez-Castillo A."/>
            <person name="Gomez-Gil B."/>
            <person name="Enciso-Ibarra J."/>
        </authorList>
    </citation>
    <scope>NUCLEOTIDE SEQUENCE [LARGE SCALE GENOMIC DNA]</scope>
    <source>
        <strain evidence="2 3">CAIM 528</strain>
    </source>
</reference>
<comment type="caution">
    <text evidence="2">The sequence shown here is derived from an EMBL/GenBank/DDBJ whole genome shotgun (WGS) entry which is preliminary data.</text>
</comment>
<evidence type="ECO:0000313" key="2">
    <source>
        <dbReference type="EMBL" id="KIN12043.1"/>
    </source>
</evidence>
<evidence type="ECO:0008006" key="4">
    <source>
        <dbReference type="Google" id="ProtNLM"/>
    </source>
</evidence>
<gene>
    <name evidence="2" type="ORF">SU60_03600</name>
</gene>
<dbReference type="RefSeq" id="WP_041154358.1">
    <property type="nucleotide sequence ID" value="NZ_CBCRVP010000008.1"/>
</dbReference>
<keyword evidence="1" id="KW-0472">Membrane</keyword>
<accession>A0A0C3EC93</accession>
<proteinExistence type="predicted"/>
<evidence type="ECO:0000313" key="3">
    <source>
        <dbReference type="Proteomes" id="UP000031977"/>
    </source>
</evidence>
<feature type="transmembrane region" description="Helical" evidence="1">
    <location>
        <begin position="41"/>
        <end position="58"/>
    </location>
</feature>
<keyword evidence="1" id="KW-0812">Transmembrane</keyword>
<keyword evidence="3" id="KW-1185">Reference proteome</keyword>
<dbReference type="OrthoDB" id="4324638at2"/>
<name>A0A0C3EC93_9VIBR</name>
<dbReference type="EMBL" id="JXOK01000008">
    <property type="protein sequence ID" value="KIN12043.1"/>
    <property type="molecule type" value="Genomic_DNA"/>
</dbReference>
<feature type="transmembrane region" description="Helical" evidence="1">
    <location>
        <begin position="65"/>
        <end position="82"/>
    </location>
</feature>
<organism evidence="2 3">
    <name type="scientific">Vibrio mytili</name>
    <dbReference type="NCBI Taxonomy" id="50718"/>
    <lineage>
        <taxon>Bacteria</taxon>
        <taxon>Pseudomonadati</taxon>
        <taxon>Pseudomonadota</taxon>
        <taxon>Gammaproteobacteria</taxon>
        <taxon>Vibrionales</taxon>
        <taxon>Vibrionaceae</taxon>
        <taxon>Vibrio</taxon>
    </lineage>
</organism>
<feature type="transmembrane region" description="Helical" evidence="1">
    <location>
        <begin position="94"/>
        <end position="113"/>
    </location>
</feature>
<protein>
    <recommendedName>
        <fullName evidence="4">DoxX family protein</fullName>
    </recommendedName>
</protein>
<dbReference type="Proteomes" id="UP000031977">
    <property type="component" value="Unassembled WGS sequence"/>
</dbReference>
<keyword evidence="1" id="KW-1133">Transmembrane helix</keyword>
<sequence length="125" mass="14421">MDKFVVFLLCIFLTIGGAVHIYDNLVGGFLPYDFAPQWLNMYWSALGVLDLLSVYLLVRYRRAGLALMLVILFTNVIFNSHAHYTLQILDNNTALQMKTLFLGFAIGVTLWLWNARSKQSRQIFR</sequence>
<evidence type="ECO:0000256" key="1">
    <source>
        <dbReference type="SAM" id="Phobius"/>
    </source>
</evidence>